<dbReference type="GO" id="GO:0005739">
    <property type="term" value="C:mitochondrion"/>
    <property type="evidence" value="ECO:0007669"/>
    <property type="project" value="UniProtKB-SubCell"/>
</dbReference>
<dbReference type="PANTHER" id="PTHR22977:SF1">
    <property type="entry name" value="COX ASSEMBLY MITOCHONDRIAL PROTEIN 2 HOMOLOG"/>
    <property type="match status" value="1"/>
</dbReference>
<evidence type="ECO:0000256" key="2">
    <source>
        <dbReference type="ARBA" id="ARBA00007347"/>
    </source>
</evidence>
<organism evidence="6 7">
    <name type="scientific">Varanus komodoensis</name>
    <name type="common">Komodo dragon</name>
    <dbReference type="NCBI Taxonomy" id="61221"/>
    <lineage>
        <taxon>Eukaryota</taxon>
        <taxon>Metazoa</taxon>
        <taxon>Chordata</taxon>
        <taxon>Craniata</taxon>
        <taxon>Vertebrata</taxon>
        <taxon>Euteleostomi</taxon>
        <taxon>Lepidosauria</taxon>
        <taxon>Squamata</taxon>
        <taxon>Bifurcata</taxon>
        <taxon>Unidentata</taxon>
        <taxon>Episquamata</taxon>
        <taxon>Toxicofera</taxon>
        <taxon>Anguimorpha</taxon>
        <taxon>Paleoanguimorpha</taxon>
        <taxon>Varanoidea</taxon>
        <taxon>Varanidae</taxon>
        <taxon>Varanus</taxon>
    </lineage>
</organism>
<keyword evidence="3 5" id="KW-0496">Mitochondrion</keyword>
<dbReference type="RefSeq" id="XP_044290172.1">
    <property type="nucleotide sequence ID" value="XM_044434237.1"/>
</dbReference>
<proteinExistence type="inferred from homology"/>
<evidence type="ECO:0000313" key="7">
    <source>
        <dbReference type="Proteomes" id="UP000694545"/>
    </source>
</evidence>
<comment type="subcellular location">
    <subcellularLocation>
        <location evidence="1 5">Mitochondrion</location>
    </subcellularLocation>
</comment>
<comment type="similarity">
    <text evidence="2 5">Belongs to the CMC family.</text>
</comment>
<evidence type="ECO:0000256" key="3">
    <source>
        <dbReference type="ARBA" id="ARBA00023128"/>
    </source>
</evidence>
<dbReference type="GeneID" id="123025482"/>
<sequence length="75" mass="9416">MHPHLAPHLHTEECNVVIRMLRECHKEHYFLKFFGHCSDLDREMKKCLKKEYEEKRAKNFRQHEEWLKKWKNPEL</sequence>
<dbReference type="AlphaFoldDB" id="A0A8D2LFT2"/>
<accession>A0A8D2LFT2</accession>
<protein>
    <recommendedName>
        <fullName evidence="5">COX assembly mitochondrial protein</fullName>
    </recommendedName>
</protein>
<keyword evidence="7" id="KW-1185">Reference proteome</keyword>
<dbReference type="OMA" id="CLRNEYI"/>
<reference evidence="6" key="2">
    <citation type="submission" date="2025-09" db="UniProtKB">
        <authorList>
            <consortium name="Ensembl"/>
        </authorList>
    </citation>
    <scope>IDENTIFICATION</scope>
</reference>
<dbReference type="CTD" id="56942"/>
<dbReference type="RefSeq" id="XP_044290173.1">
    <property type="nucleotide sequence ID" value="XM_044434238.1"/>
</dbReference>
<dbReference type="Proteomes" id="UP000694545">
    <property type="component" value="Unplaced"/>
</dbReference>
<keyword evidence="4" id="KW-1015">Disulfide bond</keyword>
<dbReference type="OrthoDB" id="532630at2759"/>
<name>A0A8D2LFT2_VARKO</name>
<evidence type="ECO:0000256" key="4">
    <source>
        <dbReference type="ARBA" id="ARBA00023157"/>
    </source>
</evidence>
<dbReference type="PANTHER" id="PTHR22977">
    <property type="entry name" value="COX ASSEMBLY MITOCHONDRIAL PROTEIN"/>
    <property type="match status" value="1"/>
</dbReference>
<evidence type="ECO:0000313" key="6">
    <source>
        <dbReference type="Ensembl" id="ENSVKKP00000021145.1"/>
    </source>
</evidence>
<dbReference type="Pfam" id="PF08583">
    <property type="entry name" value="Cmc1"/>
    <property type="match status" value="1"/>
</dbReference>
<reference evidence="6" key="1">
    <citation type="submission" date="2025-08" db="UniProtKB">
        <authorList>
            <consortium name="Ensembl"/>
        </authorList>
    </citation>
    <scope>IDENTIFICATION</scope>
</reference>
<dbReference type="InterPro" id="IPR013892">
    <property type="entry name" value="Cyt_c_biogenesis_Cmc1-like"/>
</dbReference>
<dbReference type="Ensembl" id="ENSVKKT00000021672.1">
    <property type="protein sequence ID" value="ENSVKKP00000021145.1"/>
    <property type="gene ID" value="ENSVKKG00000014208.1"/>
</dbReference>
<gene>
    <name evidence="6" type="primary">CMC2</name>
</gene>
<dbReference type="RefSeq" id="XP_044290170.1">
    <property type="nucleotide sequence ID" value="XM_044434235.1"/>
</dbReference>
<dbReference type="PROSITE" id="PS51808">
    <property type="entry name" value="CHCH"/>
    <property type="match status" value="1"/>
</dbReference>
<evidence type="ECO:0000256" key="1">
    <source>
        <dbReference type="ARBA" id="ARBA00004173"/>
    </source>
</evidence>
<evidence type="ECO:0000256" key="5">
    <source>
        <dbReference type="RuleBase" id="RU364104"/>
    </source>
</evidence>
<dbReference type="RefSeq" id="XP_044290171.1">
    <property type="nucleotide sequence ID" value="XM_044434236.1"/>
</dbReference>
<dbReference type="KEGG" id="vko:123025482"/>